<evidence type="ECO:0000259" key="7">
    <source>
        <dbReference type="PROSITE" id="PS51085"/>
    </source>
</evidence>
<dbReference type="OrthoDB" id="370747at2"/>
<dbReference type="InterPro" id="IPR017938">
    <property type="entry name" value="Riboflavin_synthase-like_b-brl"/>
</dbReference>
<dbReference type="GO" id="GO:0016491">
    <property type="term" value="F:oxidoreductase activity"/>
    <property type="evidence" value="ECO:0007669"/>
    <property type="project" value="UniProtKB-KW"/>
</dbReference>
<dbReference type="Pfam" id="PF00111">
    <property type="entry name" value="Fer2"/>
    <property type="match status" value="1"/>
</dbReference>
<dbReference type="EMBL" id="SLXF01000001">
    <property type="protein sequence ID" value="TCP09752.1"/>
    <property type="molecule type" value="Genomic_DNA"/>
</dbReference>
<evidence type="ECO:0000256" key="5">
    <source>
        <dbReference type="ARBA" id="ARBA00023004"/>
    </source>
</evidence>
<dbReference type="PROSITE" id="PS00197">
    <property type="entry name" value="2FE2S_FER_1"/>
    <property type="match status" value="1"/>
</dbReference>
<dbReference type="SUPFAM" id="SSF63380">
    <property type="entry name" value="Riboflavin synthase domain-like"/>
    <property type="match status" value="1"/>
</dbReference>
<evidence type="ECO:0000256" key="4">
    <source>
        <dbReference type="ARBA" id="ARBA00023002"/>
    </source>
</evidence>
<dbReference type="Gene3D" id="2.40.30.10">
    <property type="entry name" value="Translation factors"/>
    <property type="match status" value="1"/>
</dbReference>
<dbReference type="Proteomes" id="UP000294772">
    <property type="component" value="Unassembled WGS sequence"/>
</dbReference>
<keyword evidence="4" id="KW-0560">Oxidoreductase</keyword>
<dbReference type="Gene3D" id="3.10.20.30">
    <property type="match status" value="1"/>
</dbReference>
<dbReference type="SUPFAM" id="SSF54292">
    <property type="entry name" value="2Fe-2S ferredoxin-like"/>
    <property type="match status" value="1"/>
</dbReference>
<keyword evidence="1" id="KW-0285">Flavoprotein</keyword>
<evidence type="ECO:0000313" key="11">
    <source>
        <dbReference type="Proteomes" id="UP000239406"/>
    </source>
</evidence>
<evidence type="ECO:0000256" key="1">
    <source>
        <dbReference type="ARBA" id="ARBA00022630"/>
    </source>
</evidence>
<proteinExistence type="predicted"/>
<dbReference type="InterPro" id="IPR050415">
    <property type="entry name" value="MRET"/>
</dbReference>
<dbReference type="InterPro" id="IPR006058">
    <property type="entry name" value="2Fe2S_fd_BS"/>
</dbReference>
<dbReference type="CDD" id="cd00207">
    <property type="entry name" value="fer2"/>
    <property type="match status" value="1"/>
</dbReference>
<dbReference type="PANTHER" id="PTHR47354">
    <property type="entry name" value="NADH OXIDOREDUCTASE HCR"/>
    <property type="match status" value="1"/>
</dbReference>
<dbReference type="CDD" id="cd06185">
    <property type="entry name" value="PDR_like"/>
    <property type="match status" value="1"/>
</dbReference>
<comment type="caution">
    <text evidence="9">The sequence shown here is derived from an EMBL/GenBank/DDBJ whole genome shotgun (WGS) entry which is preliminary data.</text>
</comment>
<reference evidence="9 11" key="1">
    <citation type="submission" date="2018-02" db="EMBL/GenBank/DDBJ databases">
        <title>Reclassifiation of [Polyangium] brachysporum DSM 7029 as Guopingzhaonella breviflexa gen. nov., sp. nov., a member of the family Comamonadaceae.</title>
        <authorList>
            <person name="Tang B."/>
        </authorList>
    </citation>
    <scope>NUCLEOTIDE SEQUENCE [LARGE SCALE GENOMIC DNA]</scope>
    <source>
        <strain evidence="9 11">DSM 15344</strain>
    </source>
</reference>
<evidence type="ECO:0000259" key="8">
    <source>
        <dbReference type="PROSITE" id="PS51384"/>
    </source>
</evidence>
<dbReference type="InterPro" id="IPR036010">
    <property type="entry name" value="2Fe-2S_ferredoxin-like_sf"/>
</dbReference>
<evidence type="ECO:0000256" key="3">
    <source>
        <dbReference type="ARBA" id="ARBA00022723"/>
    </source>
</evidence>
<keyword evidence="2" id="KW-0001">2Fe-2S</keyword>
<protein>
    <submittedName>
        <fullName evidence="9">Oxidoreductase</fullName>
    </submittedName>
    <submittedName>
        <fullName evidence="10">Vanillate O-demethylase ferredoxin subunit</fullName>
    </submittedName>
</protein>
<dbReference type="RefSeq" id="WP_104356474.1">
    <property type="nucleotide sequence ID" value="NZ_CALFFA010000022.1"/>
</dbReference>
<sequence length="323" mass="34377">MSEATPTLQVRVAARTVEAQDICSFELVAADGGTLPAFTAGAHVEVEIAPGLVRPYSLCNDPAERHRYLIAVRREPASRGGSQALHERVQVGDRLTVSAPRNRFPLAADGGPSLLLAGGIGITPLLAMAEQLARDGQPFELHYCARSPAHAAFAARIAASRFAGQVRFHYSSGPGAQRLDLGALLARVPTDTHLYVCGPLRLIDEALALARARGWDASRLHHEYFSAEVAPSAGDGAFEVELARTGRVIAVPGDQTVTQALSAAGIFVPTSCEQGVCGTCLTRVLDGIPDHRDLYLTPEEQAANDQFTPCCSRAKTPRLVLDL</sequence>
<evidence type="ECO:0000256" key="2">
    <source>
        <dbReference type="ARBA" id="ARBA00022714"/>
    </source>
</evidence>
<dbReference type="GO" id="GO:0051537">
    <property type="term" value="F:2 iron, 2 sulfur cluster binding"/>
    <property type="evidence" value="ECO:0007669"/>
    <property type="project" value="UniProtKB-KW"/>
</dbReference>
<dbReference type="AlphaFoldDB" id="A0A2S5T706"/>
<dbReference type="PRINTS" id="PR00409">
    <property type="entry name" value="PHDIOXRDTASE"/>
</dbReference>
<dbReference type="InterPro" id="IPR039261">
    <property type="entry name" value="FNR_nucleotide-bd"/>
</dbReference>
<organism evidence="9 11">
    <name type="scientific">Caldimonas thermodepolymerans</name>
    <dbReference type="NCBI Taxonomy" id="215580"/>
    <lineage>
        <taxon>Bacteria</taxon>
        <taxon>Pseudomonadati</taxon>
        <taxon>Pseudomonadota</taxon>
        <taxon>Betaproteobacteria</taxon>
        <taxon>Burkholderiales</taxon>
        <taxon>Sphaerotilaceae</taxon>
        <taxon>Caldimonas</taxon>
    </lineage>
</organism>
<dbReference type="GO" id="GO:0046872">
    <property type="term" value="F:metal ion binding"/>
    <property type="evidence" value="ECO:0007669"/>
    <property type="project" value="UniProtKB-KW"/>
</dbReference>
<dbReference type="InterPro" id="IPR012675">
    <property type="entry name" value="Beta-grasp_dom_sf"/>
</dbReference>
<dbReference type="Proteomes" id="UP000239406">
    <property type="component" value="Unassembled WGS sequence"/>
</dbReference>
<dbReference type="Gene3D" id="3.40.50.80">
    <property type="entry name" value="Nucleotide-binding domain of ferredoxin-NADP reductase (FNR) module"/>
    <property type="match status" value="1"/>
</dbReference>
<keyword evidence="3" id="KW-0479">Metal-binding</keyword>
<dbReference type="InterPro" id="IPR017927">
    <property type="entry name" value="FAD-bd_FR_type"/>
</dbReference>
<accession>A0A2S5T706</accession>
<evidence type="ECO:0000313" key="12">
    <source>
        <dbReference type="Proteomes" id="UP000294772"/>
    </source>
</evidence>
<keyword evidence="11" id="KW-1185">Reference proteome</keyword>
<dbReference type="EMBL" id="PSNY01000004">
    <property type="protein sequence ID" value="PPE70783.1"/>
    <property type="molecule type" value="Genomic_DNA"/>
</dbReference>
<evidence type="ECO:0000313" key="9">
    <source>
        <dbReference type="EMBL" id="PPE70783.1"/>
    </source>
</evidence>
<reference evidence="10 12" key="2">
    <citation type="submission" date="2019-03" db="EMBL/GenBank/DDBJ databases">
        <title>Genomic Encyclopedia of Type Strains, Phase IV (KMG-IV): sequencing the most valuable type-strain genomes for metagenomic binning, comparative biology and taxonomic classification.</title>
        <authorList>
            <person name="Goeker M."/>
        </authorList>
    </citation>
    <scope>NUCLEOTIDE SEQUENCE [LARGE SCALE GENOMIC DNA]</scope>
    <source>
        <strain evidence="10 12">DSM 15264</strain>
    </source>
</reference>
<feature type="domain" description="FAD-binding FR-type" evidence="8">
    <location>
        <begin position="5"/>
        <end position="107"/>
    </location>
</feature>
<evidence type="ECO:0000313" key="10">
    <source>
        <dbReference type="EMBL" id="TCP09752.1"/>
    </source>
</evidence>
<evidence type="ECO:0000256" key="6">
    <source>
        <dbReference type="ARBA" id="ARBA00023014"/>
    </source>
</evidence>
<feature type="domain" description="2Fe-2S ferredoxin-type" evidence="7">
    <location>
        <begin position="238"/>
        <end position="323"/>
    </location>
</feature>
<name>A0A2S5T706_9BURK</name>
<dbReference type="InterPro" id="IPR001041">
    <property type="entry name" value="2Fe-2S_ferredoxin-type"/>
</dbReference>
<gene>
    <name evidence="9" type="ORF">C1702_04385</name>
    <name evidence="10" type="ORF">EV676_101331</name>
</gene>
<dbReference type="PROSITE" id="PS51384">
    <property type="entry name" value="FAD_FR"/>
    <property type="match status" value="1"/>
</dbReference>
<keyword evidence="5" id="KW-0408">Iron</keyword>
<dbReference type="SUPFAM" id="SSF52343">
    <property type="entry name" value="Ferredoxin reductase-like, C-terminal NADP-linked domain"/>
    <property type="match status" value="1"/>
</dbReference>
<dbReference type="PANTHER" id="PTHR47354:SF1">
    <property type="entry name" value="CARNITINE MONOOXYGENASE REDUCTASE SUBUNIT"/>
    <property type="match status" value="1"/>
</dbReference>
<dbReference type="PROSITE" id="PS51085">
    <property type="entry name" value="2FE2S_FER_2"/>
    <property type="match status" value="1"/>
</dbReference>
<keyword evidence="6" id="KW-0411">Iron-sulfur</keyword>
<dbReference type="FunFam" id="3.10.20.30:FF:000034">
    <property type="entry name" value="Vanillate monooxygenase, oxidoreductase subunit"/>
    <property type="match status" value="1"/>
</dbReference>